<evidence type="ECO:0000313" key="3">
    <source>
        <dbReference type="EMBL" id="CAF3875983.1"/>
    </source>
</evidence>
<evidence type="ECO:0000313" key="4">
    <source>
        <dbReference type="Proteomes" id="UP000663874"/>
    </source>
</evidence>
<dbReference type="Proteomes" id="UP000663874">
    <property type="component" value="Unassembled WGS sequence"/>
</dbReference>
<protein>
    <submittedName>
        <fullName evidence="3">Uncharacterized protein</fullName>
    </submittedName>
</protein>
<feature type="region of interest" description="Disordered" evidence="1">
    <location>
        <begin position="57"/>
        <end position="78"/>
    </location>
</feature>
<dbReference type="EMBL" id="CAJOBE010003363">
    <property type="protein sequence ID" value="CAF3875983.1"/>
    <property type="molecule type" value="Genomic_DNA"/>
</dbReference>
<gene>
    <name evidence="3" type="ORF">FNK824_LOCUS19279</name>
    <name evidence="2" type="ORF">SEV965_LOCUS3508</name>
</gene>
<feature type="compositionally biased region" description="Polar residues" evidence="1">
    <location>
        <begin position="171"/>
        <end position="180"/>
    </location>
</feature>
<sequence length="365" mass="41415">MNIYMTIMGCVQPSQSFIPSNHIPIERLYDDGSYPMMIPSPIVMITAPPAPAYVKSALKKSDPDEQRMTERRIFSKRQLPSANKSVNFDETVLVKSRTPTPSKIWYEKASSTMPMRSNRSNDDDDDDDDNDNYDDDEVLSDEEQESNEQMDTESYLPRLGTPTPLIRRNQKNSFWNKTNTVGLMPSTDTTLNNESYPLNTQQYSSQMNINTTENRIASSGNRIKVRRRLPHFGPPQISPDSSYEHPRQPSAIPLQQSSQQLLAVPLRQTSRRPSIVLLRQTPRQPVPIPLHQSSVQPTAVLAYRFPTQTSIVSPYQSPVQPHTVLSYQTPIQPQTTQSYQSPIQPQTILSYQSPVQPSSETVHVK</sequence>
<feature type="region of interest" description="Disordered" evidence="1">
    <location>
        <begin position="104"/>
        <end position="180"/>
    </location>
</feature>
<name>A0A819G532_9BILA</name>
<evidence type="ECO:0000313" key="2">
    <source>
        <dbReference type="EMBL" id="CAF0858849.1"/>
    </source>
</evidence>
<dbReference type="EMBL" id="CAJNOU010000090">
    <property type="protein sequence ID" value="CAF0858849.1"/>
    <property type="molecule type" value="Genomic_DNA"/>
</dbReference>
<reference evidence="3" key="1">
    <citation type="submission" date="2021-02" db="EMBL/GenBank/DDBJ databases">
        <authorList>
            <person name="Nowell W R."/>
        </authorList>
    </citation>
    <scope>NUCLEOTIDE SEQUENCE</scope>
</reference>
<feature type="compositionally biased region" description="Polar residues" evidence="1">
    <location>
        <begin position="109"/>
        <end position="118"/>
    </location>
</feature>
<comment type="caution">
    <text evidence="3">The sequence shown here is derived from an EMBL/GenBank/DDBJ whole genome shotgun (WGS) entry which is preliminary data.</text>
</comment>
<feature type="region of interest" description="Disordered" evidence="1">
    <location>
        <begin position="230"/>
        <end position="251"/>
    </location>
</feature>
<accession>A0A819G532</accession>
<proteinExistence type="predicted"/>
<evidence type="ECO:0000256" key="1">
    <source>
        <dbReference type="SAM" id="MobiDB-lite"/>
    </source>
</evidence>
<feature type="compositionally biased region" description="Basic and acidic residues" evidence="1">
    <location>
        <begin position="59"/>
        <end position="73"/>
    </location>
</feature>
<feature type="compositionally biased region" description="Acidic residues" evidence="1">
    <location>
        <begin position="122"/>
        <end position="151"/>
    </location>
</feature>
<dbReference type="Proteomes" id="UP000663889">
    <property type="component" value="Unassembled WGS sequence"/>
</dbReference>
<dbReference type="AlphaFoldDB" id="A0A819G532"/>
<organism evidence="3 4">
    <name type="scientific">Rotaria sordida</name>
    <dbReference type="NCBI Taxonomy" id="392033"/>
    <lineage>
        <taxon>Eukaryota</taxon>
        <taxon>Metazoa</taxon>
        <taxon>Spiralia</taxon>
        <taxon>Gnathifera</taxon>
        <taxon>Rotifera</taxon>
        <taxon>Eurotatoria</taxon>
        <taxon>Bdelloidea</taxon>
        <taxon>Philodinida</taxon>
        <taxon>Philodinidae</taxon>
        <taxon>Rotaria</taxon>
    </lineage>
</organism>